<dbReference type="InterPro" id="IPR003660">
    <property type="entry name" value="HAMP_dom"/>
</dbReference>
<sequence length="490" mass="51875">MTTSAIRRTEALARGNSPAVATRNRQHSLRQHIWVCLTVVSAVFLAVSAASIIGRATVARAVDELSGPVTALQSQVEALRRAYGDQETGQRGFMLTGNPVSLQPYDAGVDAAASLTDTLTADVAGDERGRELLGAVTAAAARWRTQVAEPQIAARRAGPLGPEQQAAMALQGKTLFDELRTPLRAMTAYTTERAEAQLRRIDSAQRIANAVQFTGVAVLALVVIGAVIVVKRRLTRPVDDLLVEVKAVAGGDYDQPIHPTGPRETAELARAVEQMRLSLLASTDRLVDGELRDEQARIAADLHDRVIQRVFGLGLGLTSAAARRNPDLEAFIDETDAIIHDLRDVVFNLHQSISAPVRSSRLRSAIIDVVEGSVGALGFTPALQFEGPVDDAHVRPLAHAAALAVVREALSNVARHAQADAASVTVAVTGLDLRIIVRDNGIGVSDADTMGNGRANIATRATNLGGSARIYNASPGPGTVVEWAAPLDPP</sequence>
<dbReference type="SUPFAM" id="SSF55874">
    <property type="entry name" value="ATPase domain of HSP90 chaperone/DNA topoisomerase II/histidine kinase"/>
    <property type="match status" value="1"/>
</dbReference>
<evidence type="ECO:0000256" key="6">
    <source>
        <dbReference type="ARBA" id="ARBA00022989"/>
    </source>
</evidence>
<evidence type="ECO:0000256" key="1">
    <source>
        <dbReference type="ARBA" id="ARBA00004370"/>
    </source>
</evidence>
<keyword evidence="5" id="KW-0418">Kinase</keyword>
<dbReference type="CDD" id="cd06225">
    <property type="entry name" value="HAMP"/>
    <property type="match status" value="1"/>
</dbReference>
<evidence type="ECO:0000256" key="7">
    <source>
        <dbReference type="ARBA" id="ARBA00023012"/>
    </source>
</evidence>
<dbReference type="Pfam" id="PF05227">
    <property type="entry name" value="CHASE3"/>
    <property type="match status" value="1"/>
</dbReference>
<dbReference type="SUPFAM" id="SSF158472">
    <property type="entry name" value="HAMP domain-like"/>
    <property type="match status" value="1"/>
</dbReference>
<evidence type="ECO:0000313" key="11">
    <source>
        <dbReference type="Proteomes" id="UP000294952"/>
    </source>
</evidence>
<dbReference type="PROSITE" id="PS50885">
    <property type="entry name" value="HAMP"/>
    <property type="match status" value="1"/>
</dbReference>
<dbReference type="Proteomes" id="UP000294952">
    <property type="component" value="Unassembled WGS sequence"/>
</dbReference>
<evidence type="ECO:0000256" key="8">
    <source>
        <dbReference type="SAM" id="Phobius"/>
    </source>
</evidence>
<dbReference type="PANTHER" id="PTHR24421">
    <property type="entry name" value="NITRATE/NITRITE SENSOR PROTEIN NARX-RELATED"/>
    <property type="match status" value="1"/>
</dbReference>
<gene>
    <name evidence="10" type="ORF">EUA04_10335</name>
</gene>
<comment type="subcellular location">
    <subcellularLocation>
        <location evidence="1">Membrane</location>
    </subcellularLocation>
</comment>
<dbReference type="InterPro" id="IPR050482">
    <property type="entry name" value="Sensor_HK_TwoCompSys"/>
</dbReference>
<keyword evidence="7" id="KW-0902">Two-component regulatory system</keyword>
<dbReference type="SMART" id="SM00304">
    <property type="entry name" value="HAMP"/>
    <property type="match status" value="1"/>
</dbReference>
<keyword evidence="3" id="KW-0808">Transferase</keyword>
<dbReference type="EMBL" id="SDLP01000002">
    <property type="protein sequence ID" value="TDL10631.1"/>
    <property type="molecule type" value="Genomic_DNA"/>
</dbReference>
<evidence type="ECO:0000259" key="9">
    <source>
        <dbReference type="PROSITE" id="PS50885"/>
    </source>
</evidence>
<dbReference type="Pfam" id="PF00672">
    <property type="entry name" value="HAMP"/>
    <property type="match status" value="1"/>
</dbReference>
<feature type="transmembrane region" description="Helical" evidence="8">
    <location>
        <begin position="33"/>
        <end position="53"/>
    </location>
</feature>
<comment type="caution">
    <text evidence="10">The sequence shown here is derived from an EMBL/GenBank/DDBJ whole genome shotgun (WGS) entry which is preliminary data.</text>
</comment>
<dbReference type="Gene3D" id="3.30.565.10">
    <property type="entry name" value="Histidine kinase-like ATPase, C-terminal domain"/>
    <property type="match status" value="1"/>
</dbReference>
<dbReference type="GO" id="GO:0000155">
    <property type="term" value="F:phosphorelay sensor kinase activity"/>
    <property type="evidence" value="ECO:0007669"/>
    <property type="project" value="InterPro"/>
</dbReference>
<evidence type="ECO:0000256" key="3">
    <source>
        <dbReference type="ARBA" id="ARBA00022679"/>
    </source>
</evidence>
<evidence type="ECO:0000313" key="10">
    <source>
        <dbReference type="EMBL" id="TDL10631.1"/>
    </source>
</evidence>
<dbReference type="Gene3D" id="6.10.340.10">
    <property type="match status" value="1"/>
</dbReference>
<protein>
    <submittedName>
        <fullName evidence="10">HAMP domain-containing protein</fullName>
    </submittedName>
</protein>
<dbReference type="CDD" id="cd19410">
    <property type="entry name" value="HK9-like_sensor"/>
    <property type="match status" value="1"/>
</dbReference>
<dbReference type="GO" id="GO:0046983">
    <property type="term" value="F:protein dimerization activity"/>
    <property type="evidence" value="ECO:0007669"/>
    <property type="project" value="InterPro"/>
</dbReference>
<evidence type="ECO:0000256" key="5">
    <source>
        <dbReference type="ARBA" id="ARBA00022777"/>
    </source>
</evidence>
<organism evidence="10 11">
    <name type="scientific">Mycolicibacterium obuense</name>
    <dbReference type="NCBI Taxonomy" id="1807"/>
    <lineage>
        <taxon>Bacteria</taxon>
        <taxon>Bacillati</taxon>
        <taxon>Actinomycetota</taxon>
        <taxon>Actinomycetes</taxon>
        <taxon>Mycobacteriales</taxon>
        <taxon>Mycobacteriaceae</taxon>
        <taxon>Mycolicibacterium</taxon>
    </lineage>
</organism>
<dbReference type="InterPro" id="IPR036890">
    <property type="entry name" value="HATPase_C_sf"/>
</dbReference>
<feature type="transmembrane region" description="Helical" evidence="8">
    <location>
        <begin position="210"/>
        <end position="230"/>
    </location>
</feature>
<dbReference type="PANTHER" id="PTHR24421:SF61">
    <property type="entry name" value="OXYGEN SENSOR HISTIDINE KINASE NREB"/>
    <property type="match status" value="1"/>
</dbReference>
<dbReference type="GO" id="GO:0016020">
    <property type="term" value="C:membrane"/>
    <property type="evidence" value="ECO:0007669"/>
    <property type="project" value="UniProtKB-SubCell"/>
</dbReference>
<dbReference type="Pfam" id="PF07730">
    <property type="entry name" value="HisKA_3"/>
    <property type="match status" value="1"/>
</dbReference>
<keyword evidence="2" id="KW-0597">Phosphoprotein</keyword>
<keyword evidence="8" id="KW-0472">Membrane</keyword>
<dbReference type="InterPro" id="IPR007891">
    <property type="entry name" value="CHASE3"/>
</dbReference>
<dbReference type="InterPro" id="IPR003594">
    <property type="entry name" value="HATPase_dom"/>
</dbReference>
<proteinExistence type="predicted"/>
<accession>A0A4R5XC04</accession>
<name>A0A4R5XC04_9MYCO</name>
<keyword evidence="4 8" id="KW-0812">Transmembrane</keyword>
<feature type="domain" description="HAMP" evidence="9">
    <location>
        <begin position="232"/>
        <end position="284"/>
    </location>
</feature>
<dbReference type="InterPro" id="IPR011712">
    <property type="entry name" value="Sig_transdc_His_kin_sub3_dim/P"/>
</dbReference>
<dbReference type="Pfam" id="PF02518">
    <property type="entry name" value="HATPase_c"/>
    <property type="match status" value="1"/>
</dbReference>
<dbReference type="CDD" id="cd16917">
    <property type="entry name" value="HATPase_UhpB-NarQ-NarX-like"/>
    <property type="match status" value="1"/>
</dbReference>
<keyword evidence="6 8" id="KW-1133">Transmembrane helix</keyword>
<evidence type="ECO:0000256" key="2">
    <source>
        <dbReference type="ARBA" id="ARBA00022553"/>
    </source>
</evidence>
<evidence type="ECO:0000256" key="4">
    <source>
        <dbReference type="ARBA" id="ARBA00022692"/>
    </source>
</evidence>
<reference evidence="10 11" key="1">
    <citation type="submission" date="2019-01" db="EMBL/GenBank/DDBJ databases">
        <title>High-quality-draft genome sequences of five non-tuberculosis mycobacteriaceae isolated from a nosocomial environment.</title>
        <authorList>
            <person name="Tiago I."/>
            <person name="Alarico S."/>
            <person name="Pereira S.G."/>
            <person name="Coelho C."/>
            <person name="Maranha A."/>
            <person name="Empadinhas N."/>
        </authorList>
    </citation>
    <scope>NUCLEOTIDE SEQUENCE [LARGE SCALE GENOMIC DNA]</scope>
    <source>
        <strain evidence="10 11">22DIII</strain>
    </source>
</reference>
<dbReference type="AlphaFoldDB" id="A0A4R5XC04"/>